<feature type="transmembrane region" description="Helical" evidence="6">
    <location>
        <begin position="248"/>
        <end position="272"/>
    </location>
</feature>
<dbReference type="GO" id="GO:0015297">
    <property type="term" value="F:antiporter activity"/>
    <property type="evidence" value="ECO:0000318"/>
    <property type="project" value="GO_Central"/>
</dbReference>
<proteinExistence type="predicted"/>
<feature type="transmembrane region" description="Helical" evidence="6">
    <location>
        <begin position="173"/>
        <end position="194"/>
    </location>
</feature>
<evidence type="ECO:0000256" key="6">
    <source>
        <dbReference type="SAM" id="Phobius"/>
    </source>
</evidence>
<dbReference type="AlphaFoldDB" id="A0A2K3CP11"/>
<dbReference type="OMA" id="GEIAFQW"/>
<keyword evidence="9" id="KW-1185">Reference proteome</keyword>
<evidence type="ECO:0000259" key="7">
    <source>
        <dbReference type="Pfam" id="PF03151"/>
    </source>
</evidence>
<comment type="subcellular location">
    <subcellularLocation>
        <location evidence="1">Membrane</location>
        <topology evidence="1">Multi-pass membrane protein</topology>
    </subcellularLocation>
</comment>
<reference evidence="8 9" key="1">
    <citation type="journal article" date="2007" name="Science">
        <title>The Chlamydomonas genome reveals the evolution of key animal and plant functions.</title>
        <authorList>
            <person name="Merchant S.S."/>
            <person name="Prochnik S.E."/>
            <person name="Vallon O."/>
            <person name="Harris E.H."/>
            <person name="Karpowicz S.J."/>
            <person name="Witman G.B."/>
            <person name="Terry A."/>
            <person name="Salamov A."/>
            <person name="Fritz-Laylin L.K."/>
            <person name="Marechal-Drouard L."/>
            <person name="Marshall W.F."/>
            <person name="Qu L.H."/>
            <person name="Nelson D.R."/>
            <person name="Sanderfoot A.A."/>
            <person name="Spalding M.H."/>
            <person name="Kapitonov V.V."/>
            <person name="Ren Q."/>
            <person name="Ferris P."/>
            <person name="Lindquist E."/>
            <person name="Shapiro H."/>
            <person name="Lucas S.M."/>
            <person name="Grimwood J."/>
            <person name="Schmutz J."/>
            <person name="Cardol P."/>
            <person name="Cerutti H."/>
            <person name="Chanfreau G."/>
            <person name="Chen C.L."/>
            <person name="Cognat V."/>
            <person name="Croft M.T."/>
            <person name="Dent R."/>
            <person name="Dutcher S."/>
            <person name="Fernandez E."/>
            <person name="Fukuzawa H."/>
            <person name="Gonzalez-Ballester D."/>
            <person name="Gonzalez-Halphen D."/>
            <person name="Hallmann A."/>
            <person name="Hanikenne M."/>
            <person name="Hippler M."/>
            <person name="Inwood W."/>
            <person name="Jabbari K."/>
            <person name="Kalanon M."/>
            <person name="Kuras R."/>
            <person name="Lefebvre P.A."/>
            <person name="Lemaire S.D."/>
            <person name="Lobanov A.V."/>
            <person name="Lohr M."/>
            <person name="Manuell A."/>
            <person name="Meier I."/>
            <person name="Mets L."/>
            <person name="Mittag M."/>
            <person name="Mittelmeier T."/>
            <person name="Moroney J.V."/>
            <person name="Moseley J."/>
            <person name="Napoli C."/>
            <person name="Nedelcu A.M."/>
            <person name="Niyogi K."/>
            <person name="Novoselov S.V."/>
            <person name="Paulsen I.T."/>
            <person name="Pazour G."/>
            <person name="Purton S."/>
            <person name="Ral J.P."/>
            <person name="Riano-Pachon D.M."/>
            <person name="Riekhof W."/>
            <person name="Rymarquis L."/>
            <person name="Schroda M."/>
            <person name="Stern D."/>
            <person name="Umen J."/>
            <person name="Willows R."/>
            <person name="Wilson N."/>
            <person name="Zimmer S.L."/>
            <person name="Allmer J."/>
            <person name="Balk J."/>
            <person name="Bisova K."/>
            <person name="Chen C.J."/>
            <person name="Elias M."/>
            <person name="Gendler K."/>
            <person name="Hauser C."/>
            <person name="Lamb M.R."/>
            <person name="Ledford H."/>
            <person name="Long J.C."/>
            <person name="Minagawa J."/>
            <person name="Page M.D."/>
            <person name="Pan J."/>
            <person name="Pootakham W."/>
            <person name="Roje S."/>
            <person name="Rose A."/>
            <person name="Stahlberg E."/>
            <person name="Terauchi A.M."/>
            <person name="Yang P."/>
            <person name="Ball S."/>
            <person name="Bowler C."/>
            <person name="Dieckmann C.L."/>
            <person name="Gladyshev V.N."/>
            <person name="Green P."/>
            <person name="Jorgensen R."/>
            <person name="Mayfield S."/>
            <person name="Mueller-Roeber B."/>
            <person name="Rajamani S."/>
            <person name="Sayre R.T."/>
            <person name="Brokstein P."/>
            <person name="Dubchak I."/>
            <person name="Goodstein D."/>
            <person name="Hornick L."/>
            <person name="Huang Y.W."/>
            <person name="Jhaveri J."/>
            <person name="Luo Y."/>
            <person name="Martinez D."/>
            <person name="Ngau W.C."/>
            <person name="Otillar B."/>
            <person name="Poliakov A."/>
            <person name="Porter A."/>
            <person name="Szajkowski L."/>
            <person name="Werner G."/>
            <person name="Zhou K."/>
            <person name="Grigoriev I.V."/>
            <person name="Rokhsar D.S."/>
            <person name="Grossman A.R."/>
        </authorList>
    </citation>
    <scope>NUCLEOTIDE SEQUENCE [LARGE SCALE GENOMIC DNA]</scope>
    <source>
        <strain evidence="9">CC-503</strain>
    </source>
</reference>
<dbReference type="Gramene" id="PNW70027">
    <property type="protein sequence ID" value="PNW70027"/>
    <property type="gene ID" value="CHLRE_17g702700v5"/>
</dbReference>
<evidence type="ECO:0000313" key="8">
    <source>
        <dbReference type="EMBL" id="PNW70027.1"/>
    </source>
</evidence>
<evidence type="ECO:0000256" key="1">
    <source>
        <dbReference type="ARBA" id="ARBA00004141"/>
    </source>
</evidence>
<dbReference type="GO" id="GO:0005794">
    <property type="term" value="C:Golgi apparatus"/>
    <property type="evidence" value="ECO:0000318"/>
    <property type="project" value="GO_Central"/>
</dbReference>
<organism evidence="8 9">
    <name type="scientific">Chlamydomonas reinhardtii</name>
    <name type="common">Chlamydomonas smithii</name>
    <dbReference type="NCBI Taxonomy" id="3055"/>
    <lineage>
        <taxon>Eukaryota</taxon>
        <taxon>Viridiplantae</taxon>
        <taxon>Chlorophyta</taxon>
        <taxon>core chlorophytes</taxon>
        <taxon>Chlorophyceae</taxon>
        <taxon>CS clade</taxon>
        <taxon>Chlamydomonadales</taxon>
        <taxon>Chlamydomonadaceae</taxon>
        <taxon>Chlamydomonas</taxon>
    </lineage>
</organism>
<feature type="region of interest" description="Disordered" evidence="5">
    <location>
        <begin position="292"/>
        <end position="314"/>
    </location>
</feature>
<evidence type="ECO:0000256" key="4">
    <source>
        <dbReference type="ARBA" id="ARBA00023136"/>
    </source>
</evidence>
<dbReference type="OrthoDB" id="6418713at2759"/>
<accession>A0A2K3CP11</accession>
<dbReference type="InterPro" id="IPR050186">
    <property type="entry name" value="TPT_transporter"/>
</dbReference>
<feature type="transmembrane region" description="Helical" evidence="6">
    <location>
        <begin position="20"/>
        <end position="45"/>
    </location>
</feature>
<feature type="transmembrane region" description="Helical" evidence="6">
    <location>
        <begin position="81"/>
        <end position="108"/>
    </location>
</feature>
<dbReference type="GO" id="GO:0055085">
    <property type="term" value="P:transmembrane transport"/>
    <property type="evidence" value="ECO:0000318"/>
    <property type="project" value="GO_Central"/>
</dbReference>
<name>A0A2K3CP11_CHLRE</name>
<gene>
    <name evidence="8" type="ORF">CHLRE_17g702700v5</name>
</gene>
<dbReference type="KEGG" id="cre:CHLRE_17g702700v5"/>
<keyword evidence="4 6" id="KW-0472">Membrane</keyword>
<dbReference type="InParanoid" id="A0A2K3CP11"/>
<keyword evidence="3 6" id="KW-1133">Transmembrane helix</keyword>
<dbReference type="EMBL" id="CM008978">
    <property type="protein sequence ID" value="PNW70027.1"/>
    <property type="molecule type" value="Genomic_DNA"/>
</dbReference>
<protein>
    <recommendedName>
        <fullName evidence="7">Sugar phosphate transporter domain-containing protein</fullName>
    </recommendedName>
</protein>
<keyword evidence="2 6" id="KW-0812">Transmembrane</keyword>
<dbReference type="ExpressionAtlas" id="A0A2K3CP11">
    <property type="expression patterns" value="baseline and differential"/>
</dbReference>
<dbReference type="GeneID" id="5717274"/>
<sequence length="314" mass="33456">MTVSSGLIILNKYIMVDLKFGYPMAVSLMGMAMSGLLGFLCCRLLRLVEVHAVVRWRFWFSKILPIGFFMAITLWTGNEVYLYLTVAFIQMLKAFTPVVTMVCLFIAGLEDPTRAMVASVLLTATGTAVAAYGEVRMSVVGLVLMFSSETAESIRLVMTQFLLVGLKFHPIEGLMYLAPACSLWLLAGCAAVELPTISAKGDLRIVVANPGLFLSAAVMGFAVNTLAYTTIKLASSLTLKVLGTVKNTLLVVCGVLFLGELVTGLQGVGYLISLSGFAWYNYVKAQQIASGSGVAGAPTGPPTLDGRAAAGGRH</sequence>
<feature type="transmembrane region" description="Helical" evidence="6">
    <location>
        <begin position="206"/>
        <end position="228"/>
    </location>
</feature>
<dbReference type="PANTHER" id="PTHR11132">
    <property type="entry name" value="SOLUTE CARRIER FAMILY 35"/>
    <property type="match status" value="1"/>
</dbReference>
<evidence type="ECO:0000256" key="2">
    <source>
        <dbReference type="ARBA" id="ARBA00022692"/>
    </source>
</evidence>
<evidence type="ECO:0000313" key="9">
    <source>
        <dbReference type="Proteomes" id="UP000006906"/>
    </source>
</evidence>
<dbReference type="Proteomes" id="UP000006906">
    <property type="component" value="Chromosome 17"/>
</dbReference>
<feature type="transmembrane region" description="Helical" evidence="6">
    <location>
        <begin position="57"/>
        <end position="75"/>
    </location>
</feature>
<dbReference type="Pfam" id="PF03151">
    <property type="entry name" value="TPT"/>
    <property type="match status" value="1"/>
</dbReference>
<feature type="domain" description="Sugar phosphate transporter" evidence="7">
    <location>
        <begin position="3"/>
        <end position="281"/>
    </location>
</feature>
<dbReference type="RefSeq" id="XP_001691754.2">
    <property type="nucleotide sequence ID" value="XM_001691702.2"/>
</dbReference>
<dbReference type="GO" id="GO:0016020">
    <property type="term" value="C:membrane"/>
    <property type="evidence" value="ECO:0007669"/>
    <property type="project" value="UniProtKB-SubCell"/>
</dbReference>
<evidence type="ECO:0000256" key="5">
    <source>
        <dbReference type="SAM" id="MobiDB-lite"/>
    </source>
</evidence>
<dbReference type="PaxDb" id="3055-EDP04862"/>
<evidence type="ECO:0000256" key="3">
    <source>
        <dbReference type="ARBA" id="ARBA00022989"/>
    </source>
</evidence>
<dbReference type="InterPro" id="IPR004853">
    <property type="entry name" value="Sugar_P_trans_dom"/>
</dbReference>